<dbReference type="CDD" id="cd07185">
    <property type="entry name" value="OmpA_C-like"/>
    <property type="match status" value="1"/>
</dbReference>
<dbReference type="SUPFAM" id="SSF103088">
    <property type="entry name" value="OmpA-like"/>
    <property type="match status" value="1"/>
</dbReference>
<evidence type="ECO:0000256" key="3">
    <source>
        <dbReference type="ARBA" id="ARBA00023237"/>
    </source>
</evidence>
<dbReference type="Gene3D" id="3.30.1330.60">
    <property type="entry name" value="OmpA-like domain"/>
    <property type="match status" value="1"/>
</dbReference>
<evidence type="ECO:0000256" key="1">
    <source>
        <dbReference type="ARBA" id="ARBA00004442"/>
    </source>
</evidence>
<evidence type="ECO:0000313" key="6">
    <source>
        <dbReference type="EMBL" id="CAA6813663.1"/>
    </source>
</evidence>
<dbReference type="PRINTS" id="PR01021">
    <property type="entry name" value="OMPADOMAIN"/>
</dbReference>
<keyword evidence="6" id="KW-0449">Lipoprotein</keyword>
<dbReference type="InterPro" id="IPR050330">
    <property type="entry name" value="Bact_OuterMem_StrucFunc"/>
</dbReference>
<dbReference type="EMBL" id="CACVAW010000057">
    <property type="protein sequence ID" value="CAA6813663.1"/>
    <property type="molecule type" value="Genomic_DNA"/>
</dbReference>
<dbReference type="AlphaFoldDB" id="A0A6S6T4F4"/>
<dbReference type="PANTHER" id="PTHR30329:SF21">
    <property type="entry name" value="LIPOPROTEIN YIAD-RELATED"/>
    <property type="match status" value="1"/>
</dbReference>
<feature type="domain" description="OmpA-like" evidence="5">
    <location>
        <begin position="68"/>
        <end position="185"/>
    </location>
</feature>
<keyword evidence="3" id="KW-0998">Cell outer membrane</keyword>
<sequence length="185" mass="20958">MKNLMFLTVLITLYSGCSSKNDNVDIPVIIDDNTSQTDNNIDDSMIASDIGMSSFIKEDFTIGLPTDSILDIKDRTQNIYFGVDKYNIREEEKVKVTFNTKLISSDDLVNKRIVLEGNCDEWGSDEYNYALGLKRARAVKKALIVQGIDKSRLALISYGEGNFVCEDKTKACWSKNRRVEFNIKD</sequence>
<organism evidence="6">
    <name type="scientific">uncultured Campylobacterales bacterium</name>
    <dbReference type="NCBI Taxonomy" id="352960"/>
    <lineage>
        <taxon>Bacteria</taxon>
        <taxon>Pseudomonadati</taxon>
        <taxon>Campylobacterota</taxon>
        <taxon>Epsilonproteobacteria</taxon>
        <taxon>Campylobacterales</taxon>
        <taxon>environmental samples</taxon>
    </lineage>
</organism>
<dbReference type="InterPro" id="IPR036737">
    <property type="entry name" value="OmpA-like_sf"/>
</dbReference>
<dbReference type="InterPro" id="IPR006665">
    <property type="entry name" value="OmpA-like"/>
</dbReference>
<evidence type="ECO:0000256" key="2">
    <source>
        <dbReference type="ARBA" id="ARBA00023136"/>
    </source>
</evidence>
<keyword evidence="2 4" id="KW-0472">Membrane</keyword>
<dbReference type="InterPro" id="IPR006664">
    <property type="entry name" value="OMP_bac"/>
</dbReference>
<dbReference type="PROSITE" id="PS51123">
    <property type="entry name" value="OMPA_2"/>
    <property type="match status" value="1"/>
</dbReference>
<dbReference type="GO" id="GO:0009279">
    <property type="term" value="C:cell outer membrane"/>
    <property type="evidence" value="ECO:0007669"/>
    <property type="project" value="UniProtKB-SubCell"/>
</dbReference>
<name>A0A6S6T4F4_9BACT</name>
<protein>
    <submittedName>
        <fullName evidence="6">Outer membrane lipoprotein omp16</fullName>
    </submittedName>
</protein>
<dbReference type="PANTHER" id="PTHR30329">
    <property type="entry name" value="STATOR ELEMENT OF FLAGELLAR MOTOR COMPLEX"/>
    <property type="match status" value="1"/>
</dbReference>
<evidence type="ECO:0000256" key="4">
    <source>
        <dbReference type="PROSITE-ProRule" id="PRU00473"/>
    </source>
</evidence>
<comment type="subcellular location">
    <subcellularLocation>
        <location evidence="1">Cell outer membrane</location>
    </subcellularLocation>
</comment>
<accession>A0A6S6T4F4</accession>
<evidence type="ECO:0000259" key="5">
    <source>
        <dbReference type="PROSITE" id="PS51123"/>
    </source>
</evidence>
<reference evidence="6" key="1">
    <citation type="submission" date="2020-01" db="EMBL/GenBank/DDBJ databases">
        <authorList>
            <person name="Meier V. D."/>
            <person name="Meier V D."/>
        </authorList>
    </citation>
    <scope>NUCLEOTIDE SEQUENCE</scope>
    <source>
        <strain evidence="6">HLG_WM_MAG_12</strain>
    </source>
</reference>
<gene>
    <name evidence="6" type="ORF">HELGO_WM23254</name>
</gene>
<proteinExistence type="predicted"/>
<dbReference type="Pfam" id="PF00691">
    <property type="entry name" value="OmpA"/>
    <property type="match status" value="1"/>
</dbReference>